<dbReference type="Gene3D" id="3.10.20.90">
    <property type="entry name" value="Phosphatidylinositol 3-kinase Catalytic Subunit, Chain A, domain 1"/>
    <property type="match status" value="8"/>
</dbReference>
<protein>
    <recommendedName>
        <fullName evidence="1">Ubiquitin-like domain-containing protein</fullName>
    </recommendedName>
</protein>
<feature type="domain" description="Ubiquitin-like" evidence="1">
    <location>
        <begin position="234"/>
        <end position="307"/>
    </location>
</feature>
<evidence type="ECO:0000313" key="2">
    <source>
        <dbReference type="EMBL" id="OEU13070.1"/>
    </source>
</evidence>
<dbReference type="PANTHER" id="PTHR10666">
    <property type="entry name" value="UBIQUITIN"/>
    <property type="match status" value="1"/>
</dbReference>
<reference evidence="2 3" key="1">
    <citation type="submission" date="2016-09" db="EMBL/GenBank/DDBJ databases">
        <title>Extensive genetic diversity and differential bi-allelic expression allows diatom success in the polar Southern Ocean.</title>
        <authorList>
            <consortium name="DOE Joint Genome Institute"/>
            <person name="Mock T."/>
            <person name="Otillar R.P."/>
            <person name="Strauss J."/>
            <person name="Dupont C."/>
            <person name="Frickenhaus S."/>
            <person name="Maumus F."/>
            <person name="Mcmullan M."/>
            <person name="Sanges R."/>
            <person name="Schmutz J."/>
            <person name="Toseland A."/>
            <person name="Valas R."/>
            <person name="Veluchamy A."/>
            <person name="Ward B.J."/>
            <person name="Allen A."/>
            <person name="Barry K."/>
            <person name="Falciatore A."/>
            <person name="Ferrante M."/>
            <person name="Fortunato A.E."/>
            <person name="Gloeckner G."/>
            <person name="Gruber A."/>
            <person name="Hipkin R."/>
            <person name="Janech M."/>
            <person name="Kroth P."/>
            <person name="Leese F."/>
            <person name="Lindquist E."/>
            <person name="Lyon B.R."/>
            <person name="Martin J."/>
            <person name="Mayer C."/>
            <person name="Parker M."/>
            <person name="Quesneville H."/>
            <person name="Raymond J."/>
            <person name="Uhlig C."/>
            <person name="Valentin K.U."/>
            <person name="Worden A.Z."/>
            <person name="Armbrust E.V."/>
            <person name="Bowler C."/>
            <person name="Green B."/>
            <person name="Moulton V."/>
            <person name="Van Oosterhout C."/>
            <person name="Grigoriev I."/>
        </authorList>
    </citation>
    <scope>NUCLEOTIDE SEQUENCE [LARGE SCALE GENOMIC DNA]</scope>
    <source>
        <strain evidence="2 3">CCMP1102</strain>
    </source>
</reference>
<dbReference type="InterPro" id="IPR000626">
    <property type="entry name" value="Ubiquitin-like_dom"/>
</dbReference>
<proteinExistence type="predicted"/>
<feature type="domain" description="Ubiquitin-like" evidence="1">
    <location>
        <begin position="72"/>
        <end position="148"/>
    </location>
</feature>
<feature type="domain" description="Ubiquitin-like" evidence="1">
    <location>
        <begin position="545"/>
        <end position="598"/>
    </location>
</feature>
<feature type="non-terminal residue" evidence="2">
    <location>
        <position position="598"/>
    </location>
</feature>
<dbReference type="KEGG" id="fcy:FRACYDRAFT_165713"/>
<dbReference type="SMART" id="SM00213">
    <property type="entry name" value="UBQ"/>
    <property type="match status" value="8"/>
</dbReference>
<feature type="non-terminal residue" evidence="2">
    <location>
        <position position="1"/>
    </location>
</feature>
<dbReference type="InterPro" id="IPR029071">
    <property type="entry name" value="Ubiquitin-like_domsf"/>
</dbReference>
<accession>A0A1E7F4I9</accession>
<dbReference type="Pfam" id="PF00240">
    <property type="entry name" value="ubiquitin"/>
    <property type="match status" value="8"/>
</dbReference>
<dbReference type="Proteomes" id="UP000095751">
    <property type="component" value="Unassembled WGS sequence"/>
</dbReference>
<name>A0A1E7F4I9_9STRA</name>
<sequence length="598" mass="68358">EIFVRKPSGVRFPIKDVIPGNRISLIKKKIYKEHGIPIEEQRLSFNDVPLKDEKTVVGSGIRNGNTIDLGEMIIYVRNLKGEKYTFKVDPDELVENVKKMIEIREGTPVSEQQLYFNETKLDDDGKPILHFNIKHKIDLDNIKPVRGAIFDVAPQIEVSLPHTTKKIKLSVLPKMTVEDLKDVVEEKTGTPKAKQRIFFLDSEGNELDDSTPMKKTGIGQGSVLEVQNEIDQPMSICVNVPSRKKPVRFAVDPSDTIRKIKRRALKKIKKNKGESARDYCLVIGGRELDDGETLERCKIQHDALLSLEEFKLRIMHWSGKIIDLDGVTRHNTVASLKKQICRTEGIPLNEQRLSLYGRRLEDKETMEEVKHKTILMLPTRIVHNINITVKHWNGDTFTLHPAPNDYIDDVKDAICKITNIPNEQLRLLFQGRLTCDDMNNLMEQNIVEGSVLELEPMRILLELPTKTKLVSINVELDQTLYDVKKVIVKMTKIALDSLCIMFGGVELDYTKTLSDYGIEHEDTLRIETFEIKILQWSGEMFTLNSVGPNDTTYELKNKIADSKSFPPRQQIISLKGQILNDVLRLKDQGIKHRSVLML</sequence>
<keyword evidence="3" id="KW-1185">Reference proteome</keyword>
<dbReference type="OrthoDB" id="1885901at2759"/>
<dbReference type="InterPro" id="IPR050158">
    <property type="entry name" value="Ubiquitin_ubiquitin-like"/>
</dbReference>
<dbReference type="CDD" id="cd17039">
    <property type="entry name" value="Ubl_ubiquitin_like"/>
    <property type="match status" value="8"/>
</dbReference>
<feature type="domain" description="Ubiquitin-like" evidence="1">
    <location>
        <begin position="156"/>
        <end position="226"/>
    </location>
</feature>
<dbReference type="InParanoid" id="A0A1E7F4I9"/>
<evidence type="ECO:0000259" key="1">
    <source>
        <dbReference type="PROSITE" id="PS50053"/>
    </source>
</evidence>
<organism evidence="2 3">
    <name type="scientific">Fragilariopsis cylindrus CCMP1102</name>
    <dbReference type="NCBI Taxonomy" id="635003"/>
    <lineage>
        <taxon>Eukaryota</taxon>
        <taxon>Sar</taxon>
        <taxon>Stramenopiles</taxon>
        <taxon>Ochrophyta</taxon>
        <taxon>Bacillariophyta</taxon>
        <taxon>Bacillariophyceae</taxon>
        <taxon>Bacillariophycidae</taxon>
        <taxon>Bacillariales</taxon>
        <taxon>Bacillariaceae</taxon>
        <taxon>Fragilariopsis</taxon>
    </lineage>
</organism>
<dbReference type="AlphaFoldDB" id="A0A1E7F4I9"/>
<dbReference type="EMBL" id="KV784363">
    <property type="protein sequence ID" value="OEU13070.1"/>
    <property type="molecule type" value="Genomic_DNA"/>
</dbReference>
<evidence type="ECO:0000313" key="3">
    <source>
        <dbReference type="Proteomes" id="UP000095751"/>
    </source>
</evidence>
<feature type="domain" description="Ubiquitin-like" evidence="1">
    <location>
        <begin position="1"/>
        <end position="69"/>
    </location>
</feature>
<feature type="domain" description="Ubiquitin-like" evidence="1">
    <location>
        <begin position="457"/>
        <end position="526"/>
    </location>
</feature>
<feature type="domain" description="Ubiquitin-like" evidence="1">
    <location>
        <begin position="385"/>
        <end position="454"/>
    </location>
</feature>
<gene>
    <name evidence="2" type="ORF">FRACYDRAFT_165713</name>
</gene>
<feature type="domain" description="Ubiquitin-like" evidence="1">
    <location>
        <begin position="331"/>
        <end position="368"/>
    </location>
</feature>
<dbReference type="SUPFAM" id="SSF54236">
    <property type="entry name" value="Ubiquitin-like"/>
    <property type="match status" value="8"/>
</dbReference>
<dbReference type="PROSITE" id="PS50053">
    <property type="entry name" value="UBIQUITIN_2"/>
    <property type="match status" value="8"/>
</dbReference>